<protein>
    <recommendedName>
        <fullName evidence="8">Peptidyl-prolyl cis-trans isomerase</fullName>
        <shortName evidence="8">PPIase</shortName>
        <ecNumber evidence="8">5.2.1.8</ecNumber>
    </recommendedName>
</protein>
<dbReference type="Pfam" id="PF00076">
    <property type="entry name" value="RRM_1"/>
    <property type="match status" value="1"/>
</dbReference>
<dbReference type="Pfam" id="PF00160">
    <property type="entry name" value="Pro_isomerase"/>
    <property type="match status" value="1"/>
</dbReference>
<feature type="compositionally biased region" description="Acidic residues" evidence="9">
    <location>
        <begin position="163"/>
        <end position="176"/>
    </location>
</feature>
<keyword evidence="3 7" id="KW-0694">RNA-binding</keyword>
<evidence type="ECO:0000256" key="1">
    <source>
        <dbReference type="ARBA" id="ARBA00000971"/>
    </source>
</evidence>
<dbReference type="GO" id="GO:0003723">
    <property type="term" value="F:RNA binding"/>
    <property type="evidence" value="ECO:0007669"/>
    <property type="project" value="UniProtKB-UniRule"/>
</dbReference>
<evidence type="ECO:0000259" key="10">
    <source>
        <dbReference type="PROSITE" id="PS50072"/>
    </source>
</evidence>
<evidence type="ECO:0000256" key="4">
    <source>
        <dbReference type="ARBA" id="ARBA00023110"/>
    </source>
</evidence>
<dbReference type="WBParaSite" id="jg2971">
    <property type="protein sequence ID" value="jg2971"/>
    <property type="gene ID" value="jg2971"/>
</dbReference>
<dbReference type="GO" id="GO:0003755">
    <property type="term" value="F:peptidyl-prolyl cis-trans isomerase activity"/>
    <property type="evidence" value="ECO:0007669"/>
    <property type="project" value="UniProtKB-UniRule"/>
</dbReference>
<dbReference type="InterPro" id="IPR035979">
    <property type="entry name" value="RBD_domain_sf"/>
</dbReference>
<dbReference type="Gene3D" id="3.30.70.330">
    <property type="match status" value="1"/>
</dbReference>
<evidence type="ECO:0000256" key="5">
    <source>
        <dbReference type="ARBA" id="ARBA00023235"/>
    </source>
</evidence>
<evidence type="ECO:0000256" key="3">
    <source>
        <dbReference type="ARBA" id="ARBA00022884"/>
    </source>
</evidence>
<dbReference type="PROSITE" id="PS50072">
    <property type="entry name" value="CSA_PPIASE_2"/>
    <property type="match status" value="1"/>
</dbReference>
<evidence type="ECO:0000313" key="13">
    <source>
        <dbReference type="WBParaSite" id="jg2971"/>
    </source>
</evidence>
<dbReference type="SUPFAM" id="SSF54928">
    <property type="entry name" value="RNA-binding domain, RBD"/>
    <property type="match status" value="1"/>
</dbReference>
<dbReference type="Proteomes" id="UP000887574">
    <property type="component" value="Unplaced"/>
</dbReference>
<feature type="region of interest" description="Disordered" evidence="9">
    <location>
        <begin position="162"/>
        <end position="184"/>
    </location>
</feature>
<evidence type="ECO:0000256" key="7">
    <source>
        <dbReference type="PROSITE-ProRule" id="PRU00176"/>
    </source>
</evidence>
<evidence type="ECO:0000256" key="6">
    <source>
        <dbReference type="ARBA" id="ARBA00023242"/>
    </source>
</evidence>
<dbReference type="InterPro" id="IPR029000">
    <property type="entry name" value="Cyclophilin-like_dom_sf"/>
</dbReference>
<dbReference type="PANTHER" id="PTHR45843:SF1">
    <property type="entry name" value="PEPTIDYL-PROLYL CIS-TRANS ISOMERASE-LIKE 4"/>
    <property type="match status" value="1"/>
</dbReference>
<keyword evidence="5 8" id="KW-0413">Isomerase</keyword>
<evidence type="ECO:0000256" key="9">
    <source>
        <dbReference type="SAM" id="MobiDB-lite"/>
    </source>
</evidence>
<dbReference type="InterPro" id="IPR000504">
    <property type="entry name" value="RRM_dom"/>
</dbReference>
<dbReference type="Gene3D" id="2.40.100.10">
    <property type="entry name" value="Cyclophilin-like"/>
    <property type="match status" value="1"/>
</dbReference>
<comment type="similarity">
    <text evidence="8">Belongs to the cyclophilin-type PPIase family. PPIL4 subfamily.</text>
</comment>
<dbReference type="EC" id="5.2.1.8" evidence="8"/>
<feature type="domain" description="PPIase cyclophilin-type" evidence="10">
    <location>
        <begin position="1"/>
        <end position="160"/>
    </location>
</feature>
<dbReference type="PANTHER" id="PTHR45843">
    <property type="entry name" value="PEPTIDYL-PROLYL CIS-TRANS ISOMERASE-LIKE 4"/>
    <property type="match status" value="1"/>
</dbReference>
<evidence type="ECO:0000259" key="11">
    <source>
        <dbReference type="PROSITE" id="PS50102"/>
    </source>
</evidence>
<evidence type="ECO:0000256" key="2">
    <source>
        <dbReference type="ARBA" id="ARBA00004123"/>
    </source>
</evidence>
<accession>A0A915E9H7</accession>
<dbReference type="SUPFAM" id="SSF50891">
    <property type="entry name" value="Cyclophilin-like"/>
    <property type="match status" value="1"/>
</dbReference>
<reference evidence="13" key="1">
    <citation type="submission" date="2022-11" db="UniProtKB">
        <authorList>
            <consortium name="WormBaseParasite"/>
        </authorList>
    </citation>
    <scope>IDENTIFICATION</scope>
</reference>
<comment type="subcellular location">
    <subcellularLocation>
        <location evidence="2 8">Nucleus</location>
    </subcellularLocation>
</comment>
<dbReference type="GO" id="GO:0005634">
    <property type="term" value="C:nucleus"/>
    <property type="evidence" value="ECO:0007669"/>
    <property type="project" value="UniProtKB-SubCell"/>
</dbReference>
<evidence type="ECO:0000313" key="12">
    <source>
        <dbReference type="Proteomes" id="UP000887574"/>
    </source>
</evidence>
<dbReference type="InterPro" id="IPR035542">
    <property type="entry name" value="CRIP"/>
</dbReference>
<feature type="compositionally biased region" description="Basic residues" evidence="9">
    <location>
        <begin position="315"/>
        <end position="341"/>
    </location>
</feature>
<keyword evidence="4 8" id="KW-0697">Rotamase</keyword>
<dbReference type="SMART" id="SM00360">
    <property type="entry name" value="RRM"/>
    <property type="match status" value="1"/>
</dbReference>
<feature type="compositionally biased region" description="Basic and acidic residues" evidence="9">
    <location>
        <begin position="284"/>
        <end position="294"/>
    </location>
</feature>
<evidence type="ECO:0000256" key="8">
    <source>
        <dbReference type="RuleBase" id="RU365081"/>
    </source>
</evidence>
<dbReference type="CDD" id="cd12235">
    <property type="entry name" value="RRM_PPIL4"/>
    <property type="match status" value="1"/>
</dbReference>
<dbReference type="AlphaFoldDB" id="A0A915E9H7"/>
<feature type="compositionally biased region" description="Basic residues" evidence="9">
    <location>
        <begin position="364"/>
        <end position="394"/>
    </location>
</feature>
<comment type="catalytic activity">
    <reaction evidence="1 8">
        <text>[protein]-peptidylproline (omega=180) = [protein]-peptidylproline (omega=0)</text>
        <dbReference type="Rhea" id="RHEA:16237"/>
        <dbReference type="Rhea" id="RHEA-COMP:10747"/>
        <dbReference type="Rhea" id="RHEA-COMP:10748"/>
        <dbReference type="ChEBI" id="CHEBI:83833"/>
        <dbReference type="ChEBI" id="CHEBI:83834"/>
        <dbReference type="EC" id="5.2.1.8"/>
    </reaction>
</comment>
<dbReference type="PRINTS" id="PR00153">
    <property type="entry name" value="CSAPPISMRASE"/>
</dbReference>
<comment type="function">
    <text evidence="8">PPIases accelerate the folding of proteins. It catalyzes the cis-trans isomerization of proline imidic peptide bonds in oligopeptides.</text>
</comment>
<keyword evidence="6 8" id="KW-0539">Nucleus</keyword>
<feature type="domain" description="RRM" evidence="11">
    <location>
        <begin position="189"/>
        <end position="267"/>
    </location>
</feature>
<dbReference type="InterPro" id="IPR002130">
    <property type="entry name" value="Cyclophilin-type_PPIase_dom"/>
</dbReference>
<dbReference type="InterPro" id="IPR012677">
    <property type="entry name" value="Nucleotide-bd_a/b_plait_sf"/>
</dbReference>
<proteinExistence type="inferred from homology"/>
<name>A0A915E9H7_9BILA</name>
<sequence>MVVDLFVKERPNTCKNFLKLCKIKYYNFNQFFTIEQNYIAQSGDPSNSGRGGESIYGILYGDQARYFEKESIPKLKHTRKGLLSMVNNGSNMLGSQFFVTLDDNLDYLDDMHCIFAKSLKPYRDIRICHTILLHDPFDDPLRLPIPARSPSRPLNNTKIAVDESVEDEELDTEENGGDLHHADERPPDNVLFVCKLNPVTADEDLEIIFSRFGQINCCEVIKDKRTQASLQYAFIEFDKPEYCEAAFLKMDNVLIDDRRIHVDFSQSVAKNFQWNKGGKQAAEPAKKWKTESRSSHPPQSLPKYPRRNVPEQRREPRKQRSRSPVPRKQRSRSPVPRKQRSRSPLPRREKKRRSSSSSASPSPQKRHKERKHKSKDTRHRSRSRSPASKKAKKHSAIINFVLIYC</sequence>
<feature type="region of interest" description="Disordered" evidence="9">
    <location>
        <begin position="275"/>
        <end position="394"/>
    </location>
</feature>
<organism evidence="12 13">
    <name type="scientific">Ditylenchus dipsaci</name>
    <dbReference type="NCBI Taxonomy" id="166011"/>
    <lineage>
        <taxon>Eukaryota</taxon>
        <taxon>Metazoa</taxon>
        <taxon>Ecdysozoa</taxon>
        <taxon>Nematoda</taxon>
        <taxon>Chromadorea</taxon>
        <taxon>Rhabditida</taxon>
        <taxon>Tylenchina</taxon>
        <taxon>Tylenchomorpha</taxon>
        <taxon>Sphaerularioidea</taxon>
        <taxon>Anguinidae</taxon>
        <taxon>Anguininae</taxon>
        <taxon>Ditylenchus</taxon>
    </lineage>
</organism>
<keyword evidence="12" id="KW-1185">Reference proteome</keyword>
<dbReference type="PROSITE" id="PS50102">
    <property type="entry name" value="RRM"/>
    <property type="match status" value="1"/>
</dbReference>